<accession>A0ACB9ELF2</accession>
<sequence>MESASDSGSVIICLLMETFASFNPCSQLTPLVLLMHILQFANNTIFTHTKTPPNNTHTKTPPNNTHSLCVLCLQDKPWLASHNLCPEIIFLFGSFAFY</sequence>
<organism evidence="1 2">
    <name type="scientific">Arctium lappa</name>
    <name type="common">Greater burdock</name>
    <name type="synonym">Lappa major</name>
    <dbReference type="NCBI Taxonomy" id="4217"/>
    <lineage>
        <taxon>Eukaryota</taxon>
        <taxon>Viridiplantae</taxon>
        <taxon>Streptophyta</taxon>
        <taxon>Embryophyta</taxon>
        <taxon>Tracheophyta</taxon>
        <taxon>Spermatophyta</taxon>
        <taxon>Magnoliopsida</taxon>
        <taxon>eudicotyledons</taxon>
        <taxon>Gunneridae</taxon>
        <taxon>Pentapetalae</taxon>
        <taxon>asterids</taxon>
        <taxon>campanulids</taxon>
        <taxon>Asterales</taxon>
        <taxon>Asteraceae</taxon>
        <taxon>Carduoideae</taxon>
        <taxon>Cardueae</taxon>
        <taxon>Arctiinae</taxon>
        <taxon>Arctium</taxon>
    </lineage>
</organism>
<comment type="caution">
    <text evidence="1">The sequence shown here is derived from an EMBL/GenBank/DDBJ whole genome shotgun (WGS) entry which is preliminary data.</text>
</comment>
<evidence type="ECO:0000313" key="2">
    <source>
        <dbReference type="Proteomes" id="UP001055879"/>
    </source>
</evidence>
<protein>
    <submittedName>
        <fullName evidence="1">Uncharacterized protein</fullName>
    </submittedName>
</protein>
<gene>
    <name evidence="1" type="ORF">L6452_07677</name>
</gene>
<dbReference type="EMBL" id="CM042048">
    <property type="protein sequence ID" value="KAI3759682.1"/>
    <property type="molecule type" value="Genomic_DNA"/>
</dbReference>
<reference evidence="2" key="1">
    <citation type="journal article" date="2022" name="Mol. Ecol. Resour.">
        <title>The genomes of chicory, endive, great burdock and yacon provide insights into Asteraceae palaeo-polyploidization history and plant inulin production.</title>
        <authorList>
            <person name="Fan W."/>
            <person name="Wang S."/>
            <person name="Wang H."/>
            <person name="Wang A."/>
            <person name="Jiang F."/>
            <person name="Liu H."/>
            <person name="Zhao H."/>
            <person name="Xu D."/>
            <person name="Zhang Y."/>
        </authorList>
    </citation>
    <scope>NUCLEOTIDE SEQUENCE [LARGE SCALE GENOMIC DNA]</scope>
    <source>
        <strain evidence="2">cv. Niubang</strain>
    </source>
</reference>
<keyword evidence="2" id="KW-1185">Reference proteome</keyword>
<proteinExistence type="predicted"/>
<reference evidence="1 2" key="2">
    <citation type="journal article" date="2022" name="Mol. Ecol. Resour.">
        <title>The genomes of chicory, endive, great burdock and yacon provide insights into Asteraceae paleo-polyploidization history and plant inulin production.</title>
        <authorList>
            <person name="Fan W."/>
            <person name="Wang S."/>
            <person name="Wang H."/>
            <person name="Wang A."/>
            <person name="Jiang F."/>
            <person name="Liu H."/>
            <person name="Zhao H."/>
            <person name="Xu D."/>
            <person name="Zhang Y."/>
        </authorList>
    </citation>
    <scope>NUCLEOTIDE SEQUENCE [LARGE SCALE GENOMIC DNA]</scope>
    <source>
        <strain evidence="2">cv. Niubang</strain>
    </source>
</reference>
<dbReference type="Proteomes" id="UP001055879">
    <property type="component" value="Linkage Group LG02"/>
</dbReference>
<evidence type="ECO:0000313" key="1">
    <source>
        <dbReference type="EMBL" id="KAI3759682.1"/>
    </source>
</evidence>
<name>A0ACB9ELF2_ARCLA</name>